<dbReference type="PATRIC" id="fig|859350.6.peg.1293"/>
<protein>
    <recommendedName>
        <fullName evidence="9">Adenylate kinase</fullName>
    </recommendedName>
</protein>
<evidence type="ECO:0000256" key="6">
    <source>
        <dbReference type="ARBA" id="ARBA00022840"/>
    </source>
</evidence>
<keyword evidence="8" id="KW-1185">Reference proteome</keyword>
<dbReference type="EMBL" id="AEXL02000108">
    <property type="protein sequence ID" value="EIJ65636.1"/>
    <property type="molecule type" value="Genomic_DNA"/>
</dbReference>
<dbReference type="Pfam" id="PF13238">
    <property type="entry name" value="AAA_18"/>
    <property type="match status" value="1"/>
</dbReference>
<dbReference type="InterPro" id="IPR027417">
    <property type="entry name" value="P-loop_NTPase"/>
</dbReference>
<dbReference type="GO" id="GO:0004017">
    <property type="term" value="F:AMP kinase activity"/>
    <property type="evidence" value="ECO:0007669"/>
    <property type="project" value="InterPro"/>
</dbReference>
<evidence type="ECO:0008006" key="9">
    <source>
        <dbReference type="Google" id="ProtNLM"/>
    </source>
</evidence>
<sequence length="183" mass="20715">MMSIVISGNPGTGKHTIAQQIAQKLNLSIIDINQVAKSGELFEKNDDTNDVDPEKLKKILQNKISEKNLIVGHLAPYVLDKSQVKIMIILRRDPYELVSVYKKRKYTDKKIKENVGSEVLGIIAHDARSKFHEKMFQINNSGKSIEDEVEKVMSLISGDKASEEVDWLDLVTKNNDLEKFFGD</sequence>
<accession>I3D1P3</accession>
<evidence type="ECO:0000313" key="8">
    <source>
        <dbReference type="Proteomes" id="UP000003423"/>
    </source>
</evidence>
<evidence type="ECO:0000313" key="7">
    <source>
        <dbReference type="EMBL" id="EIJ65636.1"/>
    </source>
</evidence>
<evidence type="ECO:0000256" key="4">
    <source>
        <dbReference type="ARBA" id="ARBA00022741"/>
    </source>
</evidence>
<evidence type="ECO:0000256" key="5">
    <source>
        <dbReference type="ARBA" id="ARBA00022777"/>
    </source>
</evidence>
<organism evidence="7 8">
    <name type="scientific">Candidatus Nitrosopumilus salarius BD31</name>
    <dbReference type="NCBI Taxonomy" id="859350"/>
    <lineage>
        <taxon>Archaea</taxon>
        <taxon>Nitrososphaerota</taxon>
        <taxon>Nitrososphaeria</taxon>
        <taxon>Nitrosopumilales</taxon>
        <taxon>Nitrosopumilaceae</taxon>
        <taxon>Nitrosopumilus</taxon>
    </lineage>
</organism>
<keyword evidence="3" id="KW-0808">Transferase</keyword>
<evidence type="ECO:0000256" key="2">
    <source>
        <dbReference type="ARBA" id="ARBA00022552"/>
    </source>
</evidence>
<reference evidence="7 8" key="1">
    <citation type="journal article" date="2012" name="J. Bacteriol.">
        <title>Genome sequence of "Candidatus Nitrosopumilus salaria" BD31, an ammonia-oxidizing archaeon from the San Francisco Bay estuary.</title>
        <authorList>
            <person name="Mosier A.C."/>
            <person name="Allen E.E."/>
            <person name="Kim M."/>
            <person name="Ferriera S."/>
            <person name="Francis C.A."/>
        </authorList>
    </citation>
    <scope>NUCLEOTIDE SEQUENCE [LARGE SCALE GENOMIC DNA]</scope>
    <source>
        <strain evidence="7 8">BD31</strain>
    </source>
</reference>
<dbReference type="GO" id="GO:0016887">
    <property type="term" value="F:ATP hydrolysis activity"/>
    <property type="evidence" value="ECO:0007669"/>
    <property type="project" value="InterPro"/>
</dbReference>
<name>I3D1P3_9ARCH</name>
<keyword evidence="5" id="KW-0418">Kinase</keyword>
<dbReference type="Proteomes" id="UP000003423">
    <property type="component" value="Unassembled WGS sequence"/>
</dbReference>
<keyword evidence="2" id="KW-0698">rRNA processing</keyword>
<evidence type="ECO:0000256" key="3">
    <source>
        <dbReference type="ARBA" id="ARBA00022679"/>
    </source>
</evidence>
<dbReference type="SUPFAM" id="SSF52540">
    <property type="entry name" value="P-loop containing nucleoside triphosphate hydrolases"/>
    <property type="match status" value="1"/>
</dbReference>
<proteinExistence type="predicted"/>
<dbReference type="PANTHER" id="PTHR12595:SF0">
    <property type="entry name" value="ADENYLATE KINASE ISOENZYME 6"/>
    <property type="match status" value="1"/>
</dbReference>
<dbReference type="GO" id="GO:0005524">
    <property type="term" value="F:ATP binding"/>
    <property type="evidence" value="ECO:0007669"/>
    <property type="project" value="UniProtKB-KW"/>
</dbReference>
<comment type="caution">
    <text evidence="7">The sequence shown here is derived from an EMBL/GenBank/DDBJ whole genome shotgun (WGS) entry which is preliminary data.</text>
</comment>
<evidence type="ECO:0000256" key="1">
    <source>
        <dbReference type="ARBA" id="ARBA00022517"/>
    </source>
</evidence>
<keyword evidence="4" id="KW-0547">Nucleotide-binding</keyword>
<dbReference type="InterPro" id="IPR020618">
    <property type="entry name" value="Adenyl_kinase_AK6"/>
</dbReference>
<dbReference type="PANTHER" id="PTHR12595">
    <property type="entry name" value="POS9-ACTIVATING FACTOR FAP7-RELATED"/>
    <property type="match status" value="1"/>
</dbReference>
<dbReference type="GO" id="GO:0006364">
    <property type="term" value="P:rRNA processing"/>
    <property type="evidence" value="ECO:0007669"/>
    <property type="project" value="UniProtKB-KW"/>
</dbReference>
<dbReference type="AlphaFoldDB" id="I3D1P3"/>
<keyword evidence="1" id="KW-0690">Ribosome biogenesis</keyword>
<dbReference type="Gene3D" id="3.40.50.300">
    <property type="entry name" value="P-loop containing nucleotide triphosphate hydrolases"/>
    <property type="match status" value="1"/>
</dbReference>
<keyword evidence="6" id="KW-0067">ATP-binding</keyword>
<gene>
    <name evidence="7" type="ORF">BD31_I0632</name>
</gene>